<dbReference type="Gene3D" id="2.160.20.10">
    <property type="entry name" value="Single-stranded right-handed beta-helix, Pectin lyase-like"/>
    <property type="match status" value="1"/>
</dbReference>
<name>A0A1B8Z9S6_9FLAO</name>
<reference evidence="2" key="1">
    <citation type="submission" date="2016-07" db="EMBL/GenBank/DDBJ databases">
        <authorList>
            <person name="Florea S."/>
            <person name="Webb J.S."/>
            <person name="Jaromczyk J."/>
            <person name="Schardl C.L."/>
        </authorList>
    </citation>
    <scope>NUCLEOTIDE SEQUENCE [LARGE SCALE GENOMIC DNA]</scope>
    <source>
        <strain evidence="2">CC-VM-7</strain>
    </source>
</reference>
<dbReference type="EMBL" id="MAYG01000032">
    <property type="protein sequence ID" value="OCA68342.1"/>
    <property type="molecule type" value="Genomic_DNA"/>
</dbReference>
<gene>
    <name evidence="1" type="ORF">BBI00_22395</name>
</gene>
<dbReference type="STRING" id="651561.BBI00_22395"/>
<dbReference type="SMART" id="SM00710">
    <property type="entry name" value="PbH1"/>
    <property type="match status" value="9"/>
</dbReference>
<protein>
    <recommendedName>
        <fullName evidence="3">Right handed beta helix domain-containing protein</fullName>
    </recommendedName>
</protein>
<evidence type="ECO:0008006" key="3">
    <source>
        <dbReference type="Google" id="ProtNLM"/>
    </source>
</evidence>
<sequence length="635" mass="71424">MTNCNSQKFPSTCTIGNYGHKEFFMNTGEEVYYQKITGSNLPEDDVVIILRNGEYYKALLNENTINIEWYRCNKRYTNDEAMITQAIKTAAYLGATLRFDAREYIVNRQLAFENLNCFKLLGDKQHTLIKSDTTERFRSYYLKFVNCNNFIIDGIKIDQNKSHISQVYTEADYNIIGSDDTLRDFNGGIYITFIQDSYTGGTINIEIKNCSFLDLYTRGLQFYNCNTEGEIKITDNYFESEIQTQMYRMEHLTLSQSHNINFTIENNVFKNKVLREANGTPIPNSAQMPCGISASDCGLVGSLLVNNNYFELCGRDNTGHHRLFAIDFYDNVDNFIISNNIFKNTTWGAIRFDGTRMNAIITDNYIHQLITNDSGIINSATREIEGGVVKNFSICNNIIEGVVGNSYGILVQSQVNNTIVENVNISNNTFDYLKTAVLIVGSMNNINVSNNIATNMSGVAVDFKAHTSIHTYDSNGNIISSVHRIAVPLGKVMVNNNNFKSITTGEGFVGVQVDGLSILSQQNLDHYKNSTKRIVISDNLLYSNNEGYGVIVNSVPEIWPVPTSGGQTLPILGSSLDGKVTVSGNEINDVKYGLYLRAHKTIAKENILFNCSVQPLLEDYIDNIKFNNYYNNIPV</sequence>
<organism evidence="1 2">
    <name type="scientific">Chryseobacterium arthrosphaerae</name>
    <dbReference type="NCBI Taxonomy" id="651561"/>
    <lineage>
        <taxon>Bacteria</taxon>
        <taxon>Pseudomonadati</taxon>
        <taxon>Bacteroidota</taxon>
        <taxon>Flavobacteriia</taxon>
        <taxon>Flavobacteriales</taxon>
        <taxon>Weeksellaceae</taxon>
        <taxon>Chryseobacterium group</taxon>
        <taxon>Chryseobacterium</taxon>
    </lineage>
</organism>
<proteinExistence type="predicted"/>
<dbReference type="InterPro" id="IPR006626">
    <property type="entry name" value="PbH1"/>
</dbReference>
<dbReference type="SUPFAM" id="SSF51126">
    <property type="entry name" value="Pectin lyase-like"/>
    <property type="match status" value="1"/>
</dbReference>
<dbReference type="Proteomes" id="UP000093432">
    <property type="component" value="Unassembled WGS sequence"/>
</dbReference>
<dbReference type="AlphaFoldDB" id="A0A1B8Z9S6"/>
<dbReference type="InterPro" id="IPR011050">
    <property type="entry name" value="Pectin_lyase_fold/virulence"/>
</dbReference>
<comment type="caution">
    <text evidence="1">The sequence shown here is derived from an EMBL/GenBank/DDBJ whole genome shotgun (WGS) entry which is preliminary data.</text>
</comment>
<dbReference type="InterPro" id="IPR012334">
    <property type="entry name" value="Pectin_lyas_fold"/>
</dbReference>
<evidence type="ECO:0000313" key="2">
    <source>
        <dbReference type="Proteomes" id="UP000093432"/>
    </source>
</evidence>
<evidence type="ECO:0000313" key="1">
    <source>
        <dbReference type="EMBL" id="OCA68342.1"/>
    </source>
</evidence>
<accession>A0A1B8Z9S6</accession>